<dbReference type="OrthoDB" id="286202at2"/>
<sequence>MKKHKWKLGLLLVALIAWLGIAFYGYRQTDTSSSNLATVTVGYQKGDPVDISRQRGELAKKMKAKGYKVVFKEFSDGTALITALKSGNIDYARLGDTPPVTAQASGMNLVYVAAGASKENGSGILVKQNSSISSLQDLKGKRIAYTKGTSAQFLIIQALKKAGLTTDDVTLVNMDQSAASVAFAKGKVDAWVTWDPFTATAEVEQNAKLLVDGTGLSKNRDFVVSTSSYAKAHTTVSKYLVAYLADDMQWATKHQSKLITMMSKTLHLSKAVIKKQVSRRTFSMGKVTNAIVEEQQKIADVFYNAGLIDKKIKVKDALVDQ</sequence>
<proteinExistence type="inferred from homology"/>
<evidence type="ECO:0000256" key="2">
    <source>
        <dbReference type="ARBA" id="ARBA00010742"/>
    </source>
</evidence>
<keyword evidence="9" id="KW-1185">Reference proteome</keyword>
<accession>A0A2D1KQI3</accession>
<evidence type="ECO:0000256" key="6">
    <source>
        <dbReference type="ARBA" id="ARBA00070228"/>
    </source>
</evidence>
<comment type="subcellular location">
    <subcellularLocation>
        <location evidence="1">Periplasm</location>
    </subcellularLocation>
</comment>
<protein>
    <recommendedName>
        <fullName evidence="6">Putative aliphatic sulfonates-binding protein</fullName>
    </recommendedName>
</protein>
<dbReference type="EMBL" id="CP017697">
    <property type="protein sequence ID" value="ATO44376.1"/>
    <property type="molecule type" value="Genomic_DNA"/>
</dbReference>
<evidence type="ECO:0000256" key="5">
    <source>
        <dbReference type="ARBA" id="ARBA00055538"/>
    </source>
</evidence>
<comment type="similarity">
    <text evidence="2">Belongs to the bacterial solute-binding protein SsuA/TauA family.</text>
</comment>
<dbReference type="PANTHER" id="PTHR30024">
    <property type="entry name" value="ALIPHATIC SULFONATES-BINDING PROTEIN-RELATED"/>
    <property type="match status" value="1"/>
</dbReference>
<dbReference type="Proteomes" id="UP000223559">
    <property type="component" value="Chromosome"/>
</dbReference>
<evidence type="ECO:0000256" key="1">
    <source>
        <dbReference type="ARBA" id="ARBA00004418"/>
    </source>
</evidence>
<dbReference type="RefSeq" id="WP_010014690.1">
    <property type="nucleotide sequence ID" value="NZ_AEOS01000332.1"/>
</dbReference>
<dbReference type="GO" id="GO:0016020">
    <property type="term" value="C:membrane"/>
    <property type="evidence" value="ECO:0007669"/>
    <property type="project" value="InterPro"/>
</dbReference>
<reference evidence="8 9" key="1">
    <citation type="submission" date="2016-10" db="EMBL/GenBank/DDBJ databases">
        <title>The whole genome sequencing and assembly of L. cotyniformis subsp. torquens DSM 20004 strain.</title>
        <authorList>
            <person name="Park M.-K."/>
            <person name="Lee Y.-J."/>
            <person name="Yi H."/>
            <person name="Bahn Y.-S."/>
            <person name="Kim J.F."/>
            <person name="Lee D.-W."/>
        </authorList>
    </citation>
    <scope>NUCLEOTIDE SEQUENCE [LARGE SCALE GENOMIC DNA]</scope>
    <source>
        <strain evidence="8 9">DSM 20004</strain>
    </source>
</reference>
<dbReference type="GO" id="GO:0042597">
    <property type="term" value="C:periplasmic space"/>
    <property type="evidence" value="ECO:0007669"/>
    <property type="project" value="UniProtKB-SubCell"/>
</dbReference>
<dbReference type="NCBIfam" id="TIGR01728">
    <property type="entry name" value="SsuA_fam"/>
    <property type="match status" value="1"/>
</dbReference>
<dbReference type="InterPro" id="IPR001638">
    <property type="entry name" value="Solute-binding_3/MltF_N"/>
</dbReference>
<evidence type="ECO:0000259" key="7">
    <source>
        <dbReference type="SMART" id="SM00062"/>
    </source>
</evidence>
<feature type="domain" description="Solute-binding protein family 3/N-terminal" evidence="7">
    <location>
        <begin position="38"/>
        <end position="254"/>
    </location>
</feature>
<dbReference type="InterPro" id="IPR010067">
    <property type="entry name" value="ABC_SsuA_sub-bd"/>
</dbReference>
<dbReference type="FunFam" id="3.40.190.10:FF:000050">
    <property type="entry name" value="Sulfonate ABC transporter substrate-binding protein"/>
    <property type="match status" value="1"/>
</dbReference>
<dbReference type="GO" id="GO:0042626">
    <property type="term" value="F:ATPase-coupled transmembrane transporter activity"/>
    <property type="evidence" value="ECO:0007669"/>
    <property type="project" value="InterPro"/>
</dbReference>
<keyword evidence="3" id="KW-0813">Transport</keyword>
<keyword evidence="4" id="KW-0732">Signal</keyword>
<dbReference type="AlphaFoldDB" id="A0A2D1KQI3"/>
<evidence type="ECO:0000256" key="4">
    <source>
        <dbReference type="ARBA" id="ARBA00022729"/>
    </source>
</evidence>
<dbReference type="Pfam" id="PF09084">
    <property type="entry name" value="NMT1"/>
    <property type="match status" value="1"/>
</dbReference>
<dbReference type="KEGG" id="lcy:LC20004_10930"/>
<dbReference type="SUPFAM" id="SSF53850">
    <property type="entry name" value="Periplasmic binding protein-like II"/>
    <property type="match status" value="1"/>
</dbReference>
<dbReference type="PANTHER" id="PTHR30024:SF42">
    <property type="entry name" value="ALIPHATIC SULFONATES-BINDING PROTEIN-RELATED"/>
    <property type="match status" value="1"/>
</dbReference>
<dbReference type="SMART" id="SM00062">
    <property type="entry name" value="PBPb"/>
    <property type="match status" value="1"/>
</dbReference>
<comment type="function">
    <text evidence="5">Part of a binding-protein-dependent transport system for aliphatic sulfonates. Putative binding protein.</text>
</comment>
<evidence type="ECO:0000313" key="8">
    <source>
        <dbReference type="EMBL" id="ATO44376.1"/>
    </source>
</evidence>
<gene>
    <name evidence="8" type="ORF">LC20004_10930</name>
</gene>
<evidence type="ECO:0000313" key="9">
    <source>
        <dbReference type="Proteomes" id="UP000223559"/>
    </source>
</evidence>
<organism evidence="8 9">
    <name type="scientific">Loigolactobacillus coryniformis subsp. torquens DSM 20004 = KCTC 3535</name>
    <dbReference type="NCBI Taxonomy" id="1423822"/>
    <lineage>
        <taxon>Bacteria</taxon>
        <taxon>Bacillati</taxon>
        <taxon>Bacillota</taxon>
        <taxon>Bacilli</taxon>
        <taxon>Lactobacillales</taxon>
        <taxon>Lactobacillaceae</taxon>
        <taxon>Loigolactobacillus</taxon>
    </lineage>
</organism>
<name>A0A2D1KQI3_9LACO</name>
<dbReference type="InterPro" id="IPR015168">
    <property type="entry name" value="SsuA/THI5"/>
</dbReference>
<dbReference type="Gene3D" id="3.40.190.10">
    <property type="entry name" value="Periplasmic binding protein-like II"/>
    <property type="match status" value="2"/>
</dbReference>
<evidence type="ECO:0000256" key="3">
    <source>
        <dbReference type="ARBA" id="ARBA00022448"/>
    </source>
</evidence>